<accession>A0A5A7PBQ3</accession>
<dbReference type="AlphaFoldDB" id="A0A5A7PBQ3"/>
<gene>
    <name evidence="2" type="ORF">STAS_06034</name>
</gene>
<feature type="region of interest" description="Disordered" evidence="1">
    <location>
        <begin position="69"/>
        <end position="102"/>
    </location>
</feature>
<name>A0A5A7PBQ3_STRAF</name>
<protein>
    <submittedName>
        <fullName evidence="2">NAD(P)H-quinone oxidoreductase subunit H</fullName>
    </submittedName>
</protein>
<sequence>MENPSSGGKFREARLRTNRWRLEHIPGEHTPFLANFSQRRLELCPTDLFSEQARLLFWRASVRLQRSKPTPAIHVQQQSSSPSPEERRQPFRAPCKNSGSPFGPRARVAAALFAKAKSSPVPSRACVIAACPKPVNRTLLHLFLVSPDEVSLGYYLSDYGCVYVFGFSEQVRILRSRLKVQNLRDNKFRKFANSGLDLVIIRVPLLQPT</sequence>
<reference evidence="3" key="1">
    <citation type="journal article" date="2019" name="Curr. Biol.">
        <title>Genome Sequence of Striga asiatica Provides Insight into the Evolution of Plant Parasitism.</title>
        <authorList>
            <person name="Yoshida S."/>
            <person name="Kim S."/>
            <person name="Wafula E.K."/>
            <person name="Tanskanen J."/>
            <person name="Kim Y.M."/>
            <person name="Honaas L."/>
            <person name="Yang Z."/>
            <person name="Spallek T."/>
            <person name="Conn C.E."/>
            <person name="Ichihashi Y."/>
            <person name="Cheong K."/>
            <person name="Cui S."/>
            <person name="Der J.P."/>
            <person name="Gundlach H."/>
            <person name="Jiao Y."/>
            <person name="Hori C."/>
            <person name="Ishida J.K."/>
            <person name="Kasahara H."/>
            <person name="Kiba T."/>
            <person name="Kim M.S."/>
            <person name="Koo N."/>
            <person name="Laohavisit A."/>
            <person name="Lee Y.H."/>
            <person name="Lumba S."/>
            <person name="McCourt P."/>
            <person name="Mortimer J.C."/>
            <person name="Mutuku J.M."/>
            <person name="Nomura T."/>
            <person name="Sasaki-Sekimoto Y."/>
            <person name="Seto Y."/>
            <person name="Wang Y."/>
            <person name="Wakatake T."/>
            <person name="Sakakibara H."/>
            <person name="Demura T."/>
            <person name="Yamaguchi S."/>
            <person name="Yoneyama K."/>
            <person name="Manabe R.I."/>
            <person name="Nelson D.C."/>
            <person name="Schulman A.H."/>
            <person name="Timko M.P."/>
            <person name="dePamphilis C.W."/>
            <person name="Choi D."/>
            <person name="Shirasu K."/>
        </authorList>
    </citation>
    <scope>NUCLEOTIDE SEQUENCE [LARGE SCALE GENOMIC DNA]</scope>
    <source>
        <strain evidence="3">cv. UVA1</strain>
    </source>
</reference>
<dbReference type="Proteomes" id="UP000325081">
    <property type="component" value="Unassembled WGS sequence"/>
</dbReference>
<dbReference type="EMBL" id="BKCP01004306">
    <property type="protein sequence ID" value="GER30112.1"/>
    <property type="molecule type" value="Genomic_DNA"/>
</dbReference>
<evidence type="ECO:0000313" key="3">
    <source>
        <dbReference type="Proteomes" id="UP000325081"/>
    </source>
</evidence>
<proteinExistence type="predicted"/>
<evidence type="ECO:0000313" key="2">
    <source>
        <dbReference type="EMBL" id="GER30112.1"/>
    </source>
</evidence>
<comment type="caution">
    <text evidence="2">The sequence shown here is derived from an EMBL/GenBank/DDBJ whole genome shotgun (WGS) entry which is preliminary data.</text>
</comment>
<keyword evidence="3" id="KW-1185">Reference proteome</keyword>
<organism evidence="2 3">
    <name type="scientific">Striga asiatica</name>
    <name type="common">Asiatic witchweed</name>
    <name type="synonym">Buchnera asiatica</name>
    <dbReference type="NCBI Taxonomy" id="4170"/>
    <lineage>
        <taxon>Eukaryota</taxon>
        <taxon>Viridiplantae</taxon>
        <taxon>Streptophyta</taxon>
        <taxon>Embryophyta</taxon>
        <taxon>Tracheophyta</taxon>
        <taxon>Spermatophyta</taxon>
        <taxon>Magnoliopsida</taxon>
        <taxon>eudicotyledons</taxon>
        <taxon>Gunneridae</taxon>
        <taxon>Pentapetalae</taxon>
        <taxon>asterids</taxon>
        <taxon>lamiids</taxon>
        <taxon>Lamiales</taxon>
        <taxon>Orobanchaceae</taxon>
        <taxon>Buchnereae</taxon>
        <taxon>Striga</taxon>
    </lineage>
</organism>
<evidence type="ECO:0000256" key="1">
    <source>
        <dbReference type="SAM" id="MobiDB-lite"/>
    </source>
</evidence>